<keyword evidence="1" id="KW-0812">Transmembrane</keyword>
<dbReference type="RefSeq" id="WP_075667518.1">
    <property type="nucleotide sequence ID" value="NZ_CABJBV010000011.1"/>
</dbReference>
<evidence type="ECO:0000313" key="3">
    <source>
        <dbReference type="Proteomes" id="UP000185427"/>
    </source>
</evidence>
<name>A0A1L7GWM0_LIMFE</name>
<keyword evidence="1" id="KW-1133">Transmembrane helix</keyword>
<feature type="transmembrane region" description="Helical" evidence="1">
    <location>
        <begin position="232"/>
        <end position="252"/>
    </location>
</feature>
<dbReference type="AlphaFoldDB" id="A0A1L7GWM0"/>
<feature type="transmembrane region" description="Helical" evidence="1">
    <location>
        <begin position="20"/>
        <end position="42"/>
    </location>
</feature>
<dbReference type="EMBL" id="CP019030">
    <property type="protein sequence ID" value="APU46338.1"/>
    <property type="molecule type" value="Genomic_DNA"/>
</dbReference>
<gene>
    <name evidence="2" type="ORF">BUW47_07895</name>
</gene>
<feature type="transmembrane region" description="Helical" evidence="1">
    <location>
        <begin position="349"/>
        <end position="369"/>
    </location>
</feature>
<organism evidence="2 3">
    <name type="scientific">Limosilactobacillus fermentum</name>
    <name type="common">Lactobacillus fermentum</name>
    <dbReference type="NCBI Taxonomy" id="1613"/>
    <lineage>
        <taxon>Bacteria</taxon>
        <taxon>Bacillati</taxon>
        <taxon>Bacillota</taxon>
        <taxon>Bacilli</taxon>
        <taxon>Lactobacillales</taxon>
        <taxon>Lactobacillaceae</taxon>
        <taxon>Limosilactobacillus</taxon>
    </lineage>
</organism>
<feature type="transmembrane region" description="Helical" evidence="1">
    <location>
        <begin position="69"/>
        <end position="86"/>
    </location>
</feature>
<accession>A0A1L7GWM0</accession>
<evidence type="ECO:0000313" key="2">
    <source>
        <dbReference type="EMBL" id="APU46338.1"/>
    </source>
</evidence>
<feature type="transmembrane region" description="Helical" evidence="1">
    <location>
        <begin position="121"/>
        <end position="143"/>
    </location>
</feature>
<feature type="transmembrane region" description="Helical" evidence="1">
    <location>
        <begin position="317"/>
        <end position="337"/>
    </location>
</feature>
<reference evidence="2 3" key="1">
    <citation type="submission" date="2016-12" db="EMBL/GenBank/DDBJ databases">
        <title>Complete Genome Sequence of Lactobacillus fermentum Strain SNUV175, a Probiotic for Treatment of Bacterial Vaginosis.</title>
        <authorList>
            <person name="Lee S."/>
            <person name="You H.J."/>
            <person name="Kwon B."/>
            <person name="Ko G."/>
        </authorList>
    </citation>
    <scope>NUCLEOTIDE SEQUENCE [LARGE SCALE GENOMIC DNA]</scope>
    <source>
        <strain evidence="2 3">SNUV175</strain>
    </source>
</reference>
<feature type="transmembrane region" description="Helical" evidence="1">
    <location>
        <begin position="48"/>
        <end position="64"/>
    </location>
</feature>
<feature type="transmembrane region" description="Helical" evidence="1">
    <location>
        <begin position="149"/>
        <end position="169"/>
    </location>
</feature>
<proteinExistence type="predicted"/>
<feature type="transmembrane region" description="Helical" evidence="1">
    <location>
        <begin position="204"/>
        <end position="220"/>
    </location>
</feature>
<evidence type="ECO:0000256" key="1">
    <source>
        <dbReference type="SAM" id="Phobius"/>
    </source>
</evidence>
<sequence>MKSYVKRVISTPITGEQVYLIAFSFLLFISFLMTTTFTDYFHTRPLQLLSYLSVALVILKIYLFDHHNIRMLLIITLILAFAVISWRKSQSYLILDVVTLIVGAKGVHFKRVVHWYYRISLIMLVAVVLYSLIGVISNLSYVVPNRGTRYALGIVYPTDLASHVLYLMIAKSYLDFDKIRWPYYVVFIVLAYLMKQVADARLSTIAAIVLVIALIVAKQAQNKKRWAIKIVSLFWTATPILVFIDLVAVLNYDPWNQLFIRANNLFSNRLALSSMAIKKYGTNLWGNHVIEHGWGGAKGLKMASVDSARYFYIDSSYVRLLVIYGLVVLVMIVAFMMYISIRATVEKDYALVVAMLVVTISCLVEQHLLDISFNPFLLATFAMTWSKKKENPNEKSHSDGFLQ</sequence>
<dbReference type="OrthoDB" id="2085113at2"/>
<protein>
    <submittedName>
        <fullName evidence="2">Polymerase</fullName>
    </submittedName>
</protein>
<dbReference type="Proteomes" id="UP000185427">
    <property type="component" value="Chromosome"/>
</dbReference>
<keyword evidence="1" id="KW-0472">Membrane</keyword>